<dbReference type="InterPro" id="IPR050408">
    <property type="entry name" value="HGPRT"/>
</dbReference>
<dbReference type="GO" id="GO:0032264">
    <property type="term" value="P:IMP salvage"/>
    <property type="evidence" value="ECO:0007669"/>
    <property type="project" value="TreeGrafter"/>
</dbReference>
<evidence type="ECO:0000313" key="3">
    <source>
        <dbReference type="Proteomes" id="UP000288716"/>
    </source>
</evidence>
<dbReference type="EMBL" id="NCKV01001063">
    <property type="protein sequence ID" value="RWS29123.1"/>
    <property type="molecule type" value="Genomic_DNA"/>
</dbReference>
<dbReference type="GO" id="GO:0006178">
    <property type="term" value="P:guanine salvage"/>
    <property type="evidence" value="ECO:0007669"/>
    <property type="project" value="TreeGrafter"/>
</dbReference>
<keyword evidence="2" id="KW-0808">Transferase</keyword>
<feature type="domain" description="Phosphoribosyltransferase" evidence="1">
    <location>
        <begin position="52"/>
        <end position="207"/>
    </location>
</feature>
<dbReference type="GO" id="GO:0004422">
    <property type="term" value="F:hypoxanthine phosphoribosyltransferase activity"/>
    <property type="evidence" value="ECO:0007669"/>
    <property type="project" value="TreeGrafter"/>
</dbReference>
<name>A0A443SNR1_9ACAR</name>
<dbReference type="InterPro" id="IPR029057">
    <property type="entry name" value="PRTase-like"/>
</dbReference>
<dbReference type="Pfam" id="PF00156">
    <property type="entry name" value="Pribosyltran"/>
    <property type="match status" value="1"/>
</dbReference>
<protein>
    <submittedName>
        <fullName evidence="2">Hypoxanthine-guanine phosphoribosyltransferase-like protein</fullName>
    </submittedName>
</protein>
<dbReference type="PANTHER" id="PTHR43340">
    <property type="entry name" value="HYPOXANTHINE-GUANINE PHOSPHORIBOSYLTRANSFERASE"/>
    <property type="match status" value="1"/>
</dbReference>
<organism evidence="2 3">
    <name type="scientific">Leptotrombidium deliense</name>
    <dbReference type="NCBI Taxonomy" id="299467"/>
    <lineage>
        <taxon>Eukaryota</taxon>
        <taxon>Metazoa</taxon>
        <taxon>Ecdysozoa</taxon>
        <taxon>Arthropoda</taxon>
        <taxon>Chelicerata</taxon>
        <taxon>Arachnida</taxon>
        <taxon>Acari</taxon>
        <taxon>Acariformes</taxon>
        <taxon>Trombidiformes</taxon>
        <taxon>Prostigmata</taxon>
        <taxon>Anystina</taxon>
        <taxon>Parasitengona</taxon>
        <taxon>Trombiculoidea</taxon>
        <taxon>Trombiculidae</taxon>
        <taxon>Leptotrombidium</taxon>
    </lineage>
</organism>
<dbReference type="GO" id="GO:0032263">
    <property type="term" value="P:GMP salvage"/>
    <property type="evidence" value="ECO:0007669"/>
    <property type="project" value="TreeGrafter"/>
</dbReference>
<dbReference type="CDD" id="cd06223">
    <property type="entry name" value="PRTases_typeI"/>
    <property type="match status" value="1"/>
</dbReference>
<proteinExistence type="predicted"/>
<dbReference type="SUPFAM" id="SSF53271">
    <property type="entry name" value="PRTase-like"/>
    <property type="match status" value="1"/>
</dbReference>
<keyword evidence="3" id="KW-1185">Reference proteome</keyword>
<dbReference type="AlphaFoldDB" id="A0A443SNR1"/>
<dbReference type="Gene3D" id="3.40.50.2020">
    <property type="match status" value="1"/>
</dbReference>
<reference evidence="2 3" key="1">
    <citation type="journal article" date="2018" name="Gigascience">
        <title>Genomes of trombidid mites reveal novel predicted allergens and laterally-transferred genes associated with secondary metabolism.</title>
        <authorList>
            <person name="Dong X."/>
            <person name="Chaisiri K."/>
            <person name="Xia D."/>
            <person name="Armstrong S.D."/>
            <person name="Fang Y."/>
            <person name="Donnelly M.J."/>
            <person name="Kadowaki T."/>
            <person name="McGarry J.W."/>
            <person name="Darby A.C."/>
            <person name="Makepeace B.L."/>
        </authorList>
    </citation>
    <scope>NUCLEOTIDE SEQUENCE [LARGE SCALE GENOMIC DNA]</scope>
    <source>
        <strain evidence="2">UoL-UT</strain>
    </source>
</reference>
<sequence length="238" mass="27541">MAKCVFRVSNYLCSQLSNFAGFALDAFCIPEQCKADLDSVIIPGGLLRDRQLHYRIERLAQDIANDYSNEPFTAICVLRGGLQLFYLLLDKIREIYRFSKPESVDYLTTHIRVEFVRLKSYVNDKSTELEISGLKNFESLRGKNLLIVEDIIDTGKSMDKFFEKLSEHSPKSSRLVVLATKEIKTCLRFEPHYIGFIIPDRFIVGCNFEYNDYYRDIQHVCLISETAKQKYAVKQSSE</sequence>
<dbReference type="GO" id="GO:0000287">
    <property type="term" value="F:magnesium ion binding"/>
    <property type="evidence" value="ECO:0007669"/>
    <property type="project" value="TreeGrafter"/>
</dbReference>
<dbReference type="VEuPathDB" id="VectorBase:LDEU002918"/>
<dbReference type="PANTHER" id="PTHR43340:SF1">
    <property type="entry name" value="HYPOXANTHINE PHOSPHORIBOSYLTRANSFERASE"/>
    <property type="match status" value="1"/>
</dbReference>
<dbReference type="GO" id="GO:0046100">
    <property type="term" value="P:hypoxanthine metabolic process"/>
    <property type="evidence" value="ECO:0007669"/>
    <property type="project" value="TreeGrafter"/>
</dbReference>
<dbReference type="GO" id="GO:0005829">
    <property type="term" value="C:cytosol"/>
    <property type="evidence" value="ECO:0007669"/>
    <property type="project" value="TreeGrafter"/>
</dbReference>
<dbReference type="Proteomes" id="UP000288716">
    <property type="component" value="Unassembled WGS sequence"/>
</dbReference>
<dbReference type="STRING" id="299467.A0A443SNR1"/>
<dbReference type="InterPro" id="IPR000836">
    <property type="entry name" value="PRTase_dom"/>
</dbReference>
<evidence type="ECO:0000259" key="1">
    <source>
        <dbReference type="Pfam" id="PF00156"/>
    </source>
</evidence>
<comment type="caution">
    <text evidence="2">The sequence shown here is derived from an EMBL/GenBank/DDBJ whole genome shotgun (WGS) entry which is preliminary data.</text>
</comment>
<keyword evidence="2" id="KW-0328">Glycosyltransferase</keyword>
<dbReference type="OrthoDB" id="9449045at2759"/>
<gene>
    <name evidence="2" type="ORF">B4U80_00356</name>
</gene>
<evidence type="ECO:0000313" key="2">
    <source>
        <dbReference type="EMBL" id="RWS29123.1"/>
    </source>
</evidence>
<accession>A0A443SNR1</accession>